<name>A0A1F6TKB6_9PROT</name>
<evidence type="ECO:0000313" key="2">
    <source>
        <dbReference type="EMBL" id="OGI45590.1"/>
    </source>
</evidence>
<gene>
    <name evidence="2" type="ORF">A2151_06500</name>
</gene>
<organism evidence="2 3">
    <name type="scientific">Candidatus Muproteobacteria bacterium RBG_16_65_34</name>
    <dbReference type="NCBI Taxonomy" id="1817760"/>
    <lineage>
        <taxon>Bacteria</taxon>
        <taxon>Pseudomonadati</taxon>
        <taxon>Pseudomonadota</taxon>
        <taxon>Candidatus Muproteobacteria</taxon>
    </lineage>
</organism>
<accession>A0A1F6TKB6</accession>
<evidence type="ECO:0000313" key="3">
    <source>
        <dbReference type="Proteomes" id="UP000178885"/>
    </source>
</evidence>
<comment type="caution">
    <text evidence="2">The sequence shown here is derived from an EMBL/GenBank/DDBJ whole genome shotgun (WGS) entry which is preliminary data.</text>
</comment>
<keyword evidence="1" id="KW-0732">Signal</keyword>
<dbReference type="InterPro" id="IPR036249">
    <property type="entry name" value="Thioredoxin-like_sf"/>
</dbReference>
<dbReference type="EMBL" id="MFSU01000101">
    <property type="protein sequence ID" value="OGI45590.1"/>
    <property type="molecule type" value="Genomic_DNA"/>
</dbReference>
<sequence length="145" mass="15330">MRIAKSLLLLLALAFSGLSFAAETKSATVYKSPTCGCCKDYVAYLEKNGFKVSAVNEENMDPVKARYGVSRGMSSCHTAIVGDYVVEGHVPVTAIGKLLANKPKIHGIALPGMPQNSPGMGEMKSGTLTVYELTVAGTPKVFSVE</sequence>
<dbReference type="Proteomes" id="UP000178885">
    <property type="component" value="Unassembled WGS sequence"/>
</dbReference>
<dbReference type="STRING" id="1817760.A2151_06500"/>
<dbReference type="Pfam" id="PF04214">
    <property type="entry name" value="DUF411"/>
    <property type="match status" value="1"/>
</dbReference>
<feature type="signal peptide" evidence="1">
    <location>
        <begin position="1"/>
        <end position="21"/>
    </location>
</feature>
<dbReference type="InterPro" id="IPR007332">
    <property type="entry name" value="DUF411"/>
</dbReference>
<feature type="chain" id="PRO_5009526711" evidence="1">
    <location>
        <begin position="22"/>
        <end position="145"/>
    </location>
</feature>
<evidence type="ECO:0000256" key="1">
    <source>
        <dbReference type="SAM" id="SignalP"/>
    </source>
</evidence>
<dbReference type="AlphaFoldDB" id="A0A1F6TKB6"/>
<dbReference type="SUPFAM" id="SSF52833">
    <property type="entry name" value="Thioredoxin-like"/>
    <property type="match status" value="1"/>
</dbReference>
<proteinExistence type="predicted"/>
<reference evidence="2 3" key="1">
    <citation type="journal article" date="2016" name="Nat. Commun.">
        <title>Thousands of microbial genomes shed light on interconnected biogeochemical processes in an aquifer system.</title>
        <authorList>
            <person name="Anantharaman K."/>
            <person name="Brown C.T."/>
            <person name="Hug L.A."/>
            <person name="Sharon I."/>
            <person name="Castelle C.J."/>
            <person name="Probst A.J."/>
            <person name="Thomas B.C."/>
            <person name="Singh A."/>
            <person name="Wilkins M.J."/>
            <person name="Karaoz U."/>
            <person name="Brodie E.L."/>
            <person name="Williams K.H."/>
            <person name="Hubbard S.S."/>
            <person name="Banfield J.F."/>
        </authorList>
    </citation>
    <scope>NUCLEOTIDE SEQUENCE [LARGE SCALE GENOMIC DNA]</scope>
</reference>
<protein>
    <submittedName>
        <fullName evidence="2">CopG family transcriptional regulator</fullName>
    </submittedName>
</protein>